<name>A0A840XGL9_9MICO</name>
<dbReference type="OrthoDB" id="978859at2"/>
<dbReference type="EMBL" id="JACHBS010000001">
    <property type="protein sequence ID" value="MBB5617642.1"/>
    <property type="molecule type" value="Genomic_DNA"/>
</dbReference>
<dbReference type="AlphaFoldDB" id="A0A840XGL9"/>
<dbReference type="InterPro" id="IPR011989">
    <property type="entry name" value="ARM-like"/>
</dbReference>
<gene>
    <name evidence="1" type="ORF">BJ959_001138</name>
</gene>
<evidence type="ECO:0008006" key="3">
    <source>
        <dbReference type="Google" id="ProtNLM"/>
    </source>
</evidence>
<comment type="caution">
    <text evidence="1">The sequence shown here is derived from an EMBL/GenBank/DDBJ whole genome shotgun (WGS) entry which is preliminary data.</text>
</comment>
<dbReference type="Proteomes" id="UP000552883">
    <property type="component" value="Unassembled WGS sequence"/>
</dbReference>
<dbReference type="SUPFAM" id="SSF48371">
    <property type="entry name" value="ARM repeat"/>
    <property type="match status" value="1"/>
</dbReference>
<evidence type="ECO:0000313" key="1">
    <source>
        <dbReference type="EMBL" id="MBB5617642.1"/>
    </source>
</evidence>
<evidence type="ECO:0000313" key="2">
    <source>
        <dbReference type="Proteomes" id="UP000552883"/>
    </source>
</evidence>
<organism evidence="1 2">
    <name type="scientific">Microcella frigidaquae</name>
    <dbReference type="NCBI Taxonomy" id="424758"/>
    <lineage>
        <taxon>Bacteria</taxon>
        <taxon>Bacillati</taxon>
        <taxon>Actinomycetota</taxon>
        <taxon>Actinomycetes</taxon>
        <taxon>Micrococcales</taxon>
        <taxon>Microbacteriaceae</taxon>
        <taxon>Microcella</taxon>
    </lineage>
</organism>
<proteinExistence type="predicted"/>
<protein>
    <recommendedName>
        <fullName evidence="3">HEAT repeat domain-containing protein</fullName>
    </recommendedName>
</protein>
<dbReference type="RefSeq" id="WP_153982977.1">
    <property type="nucleotide sequence ID" value="NZ_BAAANZ010000015.1"/>
</dbReference>
<accession>A0A840XGL9</accession>
<dbReference type="InterPro" id="IPR016024">
    <property type="entry name" value="ARM-type_fold"/>
</dbReference>
<keyword evidence="2" id="KW-1185">Reference proteome</keyword>
<reference evidence="1 2" key="1">
    <citation type="submission" date="2020-08" db="EMBL/GenBank/DDBJ databases">
        <title>Sequencing the genomes of 1000 actinobacteria strains.</title>
        <authorList>
            <person name="Klenk H.-P."/>
        </authorList>
    </citation>
    <scope>NUCLEOTIDE SEQUENCE [LARGE SCALE GENOMIC DNA]</scope>
    <source>
        <strain evidence="1 2">DSM 23889</strain>
    </source>
</reference>
<sequence length="182" mass="20085">MPVSRFESPLTGGHPNSLGNTQSVVDEVLADRALLAELVACYRSDDAVVRLRVSSAVKRVAQRHPEWVAAHLDDLLGWVAQIDQASTKWTLSILFVLLDDYMTPSQRDAAIALMQANLHYDDWIVQNTTADSLAHFARQRPELAAWLVPELRVLTSSRHKSVRGRAAKLLASLATPSPQPGE</sequence>
<dbReference type="Gene3D" id="1.25.10.10">
    <property type="entry name" value="Leucine-rich Repeat Variant"/>
    <property type="match status" value="1"/>
</dbReference>